<dbReference type="SMART" id="SM00822">
    <property type="entry name" value="PKS_KR"/>
    <property type="match status" value="1"/>
</dbReference>
<comment type="caution">
    <text evidence="5">The sequence shown here is derived from an EMBL/GenBank/DDBJ whole genome shotgun (WGS) entry which is preliminary data.</text>
</comment>
<name>A0ABP4T363_9ACTN</name>
<dbReference type="PROSITE" id="PS00061">
    <property type="entry name" value="ADH_SHORT"/>
    <property type="match status" value="1"/>
</dbReference>
<dbReference type="Pfam" id="PF00106">
    <property type="entry name" value="adh_short"/>
    <property type="match status" value="1"/>
</dbReference>
<comment type="similarity">
    <text evidence="1 3">Belongs to the short-chain dehydrogenases/reductases (SDR) family.</text>
</comment>
<evidence type="ECO:0000256" key="1">
    <source>
        <dbReference type="ARBA" id="ARBA00006484"/>
    </source>
</evidence>
<feature type="domain" description="Ketoreductase" evidence="4">
    <location>
        <begin position="10"/>
        <end position="193"/>
    </location>
</feature>
<gene>
    <name evidence="5" type="ORF">GCM10009765_33240</name>
</gene>
<dbReference type="EMBL" id="BAAANY010000010">
    <property type="protein sequence ID" value="GAA1681469.1"/>
    <property type="molecule type" value="Genomic_DNA"/>
</dbReference>
<keyword evidence="6" id="KW-1185">Reference proteome</keyword>
<proteinExistence type="inferred from homology"/>
<evidence type="ECO:0000256" key="2">
    <source>
        <dbReference type="ARBA" id="ARBA00023002"/>
    </source>
</evidence>
<dbReference type="InterPro" id="IPR036291">
    <property type="entry name" value="NAD(P)-bd_dom_sf"/>
</dbReference>
<organism evidence="5 6">
    <name type="scientific">Fodinicola feengrottensis</name>
    <dbReference type="NCBI Taxonomy" id="435914"/>
    <lineage>
        <taxon>Bacteria</taxon>
        <taxon>Bacillati</taxon>
        <taxon>Actinomycetota</taxon>
        <taxon>Actinomycetes</taxon>
        <taxon>Mycobacteriales</taxon>
        <taxon>Fodinicola</taxon>
    </lineage>
</organism>
<dbReference type="RefSeq" id="WP_344311187.1">
    <property type="nucleotide sequence ID" value="NZ_BAAANY010000010.1"/>
</dbReference>
<evidence type="ECO:0000256" key="3">
    <source>
        <dbReference type="RuleBase" id="RU000363"/>
    </source>
</evidence>
<dbReference type="Gene3D" id="3.40.50.720">
    <property type="entry name" value="NAD(P)-binding Rossmann-like Domain"/>
    <property type="match status" value="1"/>
</dbReference>
<dbReference type="InterPro" id="IPR020904">
    <property type="entry name" value="Sc_DH/Rdtase_CS"/>
</dbReference>
<reference evidence="6" key="1">
    <citation type="journal article" date="2019" name="Int. J. Syst. Evol. Microbiol.">
        <title>The Global Catalogue of Microorganisms (GCM) 10K type strain sequencing project: providing services to taxonomists for standard genome sequencing and annotation.</title>
        <authorList>
            <consortium name="The Broad Institute Genomics Platform"/>
            <consortium name="The Broad Institute Genome Sequencing Center for Infectious Disease"/>
            <person name="Wu L."/>
            <person name="Ma J."/>
        </authorList>
    </citation>
    <scope>NUCLEOTIDE SEQUENCE [LARGE SCALE GENOMIC DNA]</scope>
    <source>
        <strain evidence="6">JCM 14718</strain>
    </source>
</reference>
<dbReference type="Proteomes" id="UP001500618">
    <property type="component" value="Unassembled WGS sequence"/>
</dbReference>
<dbReference type="SUPFAM" id="SSF51735">
    <property type="entry name" value="NAD(P)-binding Rossmann-fold domains"/>
    <property type="match status" value="1"/>
</dbReference>
<dbReference type="InterPro" id="IPR002347">
    <property type="entry name" value="SDR_fam"/>
</dbReference>
<evidence type="ECO:0000313" key="6">
    <source>
        <dbReference type="Proteomes" id="UP001500618"/>
    </source>
</evidence>
<keyword evidence="2" id="KW-0560">Oxidoreductase</keyword>
<evidence type="ECO:0000313" key="5">
    <source>
        <dbReference type="EMBL" id="GAA1681469.1"/>
    </source>
</evidence>
<evidence type="ECO:0000259" key="4">
    <source>
        <dbReference type="SMART" id="SM00822"/>
    </source>
</evidence>
<dbReference type="PRINTS" id="PR00081">
    <property type="entry name" value="GDHRDH"/>
</dbReference>
<dbReference type="PANTHER" id="PTHR44196:SF1">
    <property type="entry name" value="DEHYDROGENASE_REDUCTASE SDR FAMILY MEMBER 7B"/>
    <property type="match status" value="1"/>
</dbReference>
<dbReference type="PANTHER" id="PTHR44196">
    <property type="entry name" value="DEHYDROGENASE/REDUCTASE SDR FAMILY MEMBER 7B"/>
    <property type="match status" value="1"/>
</dbReference>
<accession>A0ABP4T363</accession>
<protein>
    <submittedName>
        <fullName evidence="5">SDR family NAD(P)-dependent oxidoreductase</fullName>
    </submittedName>
</protein>
<dbReference type="InterPro" id="IPR057326">
    <property type="entry name" value="KR_dom"/>
</dbReference>
<dbReference type="PRINTS" id="PR00080">
    <property type="entry name" value="SDRFAMILY"/>
</dbReference>
<sequence length="254" mass="26504">MSIDTSLTGRVAVVTGASSGIGAATAQRLAAEGAKVALLARREDRLTELVAKITADGGTAIAVGADVTDQDTLDRALATVHEAYGPVDLLVNNAGVMLPAPIQDGRIDEWRRMIDLNVIGLLAAFRTFTPDLLAAAEAGRTADVVNISSIGAWMAFPAYSVYGATKAAVSTFSQQVRADLGPKNVRVTNIEPGLTASELTQHISSGELQGQVDGMFDAIEALTSQDIADVVAYATSRARRLNLPSIVAMPTQQA</sequence>